<evidence type="ECO:0000259" key="3">
    <source>
        <dbReference type="PROSITE" id="PS50977"/>
    </source>
</evidence>
<protein>
    <submittedName>
        <fullName evidence="4">AcrR family transcriptional regulator</fullName>
    </submittedName>
</protein>
<evidence type="ECO:0000256" key="1">
    <source>
        <dbReference type="ARBA" id="ARBA00023125"/>
    </source>
</evidence>
<dbReference type="InterPro" id="IPR001647">
    <property type="entry name" value="HTH_TetR"/>
</dbReference>
<proteinExistence type="predicted"/>
<comment type="caution">
    <text evidence="4">The sequence shown here is derived from an EMBL/GenBank/DDBJ whole genome shotgun (WGS) entry which is preliminary data.</text>
</comment>
<evidence type="ECO:0000256" key="2">
    <source>
        <dbReference type="PROSITE-ProRule" id="PRU00335"/>
    </source>
</evidence>
<evidence type="ECO:0000313" key="4">
    <source>
        <dbReference type="EMBL" id="MET3528712.1"/>
    </source>
</evidence>
<reference evidence="4 5" key="1">
    <citation type="submission" date="2024-06" db="EMBL/GenBank/DDBJ databases">
        <title>Genomic Encyclopedia of Type Strains, Phase IV (KMG-IV): sequencing the most valuable type-strain genomes for metagenomic binning, comparative biology and taxonomic classification.</title>
        <authorList>
            <person name="Goeker M."/>
        </authorList>
    </citation>
    <scope>NUCLEOTIDE SEQUENCE [LARGE SCALE GENOMIC DNA]</scope>
    <source>
        <strain evidence="4 5">DSM 17809</strain>
    </source>
</reference>
<sequence>MALPRNGEGASLALEHVLAEWTGPARPLALLYQEALTTEAADDWIGLWRDFWLRLAKAFGLSEAQGRLLHVFFESEALYHLSRWSPALERAALAEMAGHFAAAWLGASPRPALGLTALAEMSAGARPHGSLTPAALQIAEAAAEVVEVVGLPGLTHRAVAHKAGLTTGAVTHHFRTVDDLVAGAIRGQVQAIGQEADTSLTPVDDIRSVELFLEATRRHAVNEAAANPSRRRRRLFLATVRRPELASAGAVIRFSHGGTMRQVLERTTGQPAEQLTLPAGVLSRLLSALWVAAAGDPDPQATRIAIIEHLLSAAPWSRQP</sequence>
<dbReference type="Proteomes" id="UP001549110">
    <property type="component" value="Unassembled WGS sequence"/>
</dbReference>
<accession>A0ABV2ENV4</accession>
<dbReference type="Gene3D" id="1.10.357.10">
    <property type="entry name" value="Tetracycline Repressor, domain 2"/>
    <property type="match status" value="1"/>
</dbReference>
<evidence type="ECO:0000313" key="5">
    <source>
        <dbReference type="Proteomes" id="UP001549110"/>
    </source>
</evidence>
<name>A0ABV2ENV4_9CAUL</name>
<feature type="domain" description="HTH tetR-type" evidence="3">
    <location>
        <begin position="132"/>
        <end position="192"/>
    </location>
</feature>
<gene>
    <name evidence="4" type="ORF">ABID41_003854</name>
</gene>
<keyword evidence="5" id="KW-1185">Reference proteome</keyword>
<dbReference type="EMBL" id="JBEPLU010000005">
    <property type="protein sequence ID" value="MET3528712.1"/>
    <property type="molecule type" value="Genomic_DNA"/>
</dbReference>
<keyword evidence="1 2" id="KW-0238">DNA-binding</keyword>
<dbReference type="Pfam" id="PF00440">
    <property type="entry name" value="TetR_N"/>
    <property type="match status" value="1"/>
</dbReference>
<organism evidence="4 5">
    <name type="scientific">Phenylobacterium koreense</name>
    <dbReference type="NCBI Taxonomy" id="266125"/>
    <lineage>
        <taxon>Bacteria</taxon>
        <taxon>Pseudomonadati</taxon>
        <taxon>Pseudomonadota</taxon>
        <taxon>Alphaproteobacteria</taxon>
        <taxon>Caulobacterales</taxon>
        <taxon>Caulobacteraceae</taxon>
        <taxon>Phenylobacterium</taxon>
    </lineage>
</organism>
<dbReference type="RefSeq" id="WP_354298587.1">
    <property type="nucleotide sequence ID" value="NZ_JBEPLU010000005.1"/>
</dbReference>
<feature type="DNA-binding region" description="H-T-H motif" evidence="2">
    <location>
        <begin position="155"/>
        <end position="174"/>
    </location>
</feature>
<dbReference type="InterPro" id="IPR009057">
    <property type="entry name" value="Homeodomain-like_sf"/>
</dbReference>
<dbReference type="SUPFAM" id="SSF46689">
    <property type="entry name" value="Homeodomain-like"/>
    <property type="match status" value="1"/>
</dbReference>
<dbReference type="PROSITE" id="PS50977">
    <property type="entry name" value="HTH_TETR_2"/>
    <property type="match status" value="1"/>
</dbReference>